<evidence type="ECO:0000259" key="7">
    <source>
        <dbReference type="PROSITE" id="PS50110"/>
    </source>
</evidence>
<feature type="domain" description="Response regulatory" evidence="7">
    <location>
        <begin position="10"/>
        <end position="126"/>
    </location>
</feature>
<dbReference type="InterPro" id="IPR058031">
    <property type="entry name" value="AAA_lid_NorR"/>
</dbReference>
<dbReference type="RefSeq" id="WP_245813174.1">
    <property type="nucleotide sequence ID" value="NZ_FQVF01000017.1"/>
</dbReference>
<dbReference type="InterPro" id="IPR025662">
    <property type="entry name" value="Sigma_54_int_dom_ATP-bd_1"/>
</dbReference>
<dbReference type="PROSITE" id="PS50045">
    <property type="entry name" value="SIGMA54_INTERACT_4"/>
    <property type="match status" value="1"/>
</dbReference>
<evidence type="ECO:0000256" key="5">
    <source>
        <dbReference type="PROSITE-ProRule" id="PRU00169"/>
    </source>
</evidence>
<evidence type="ECO:0000259" key="6">
    <source>
        <dbReference type="PROSITE" id="PS50045"/>
    </source>
</evidence>
<dbReference type="SUPFAM" id="SSF52540">
    <property type="entry name" value="P-loop containing nucleoside triphosphate hydrolases"/>
    <property type="match status" value="1"/>
</dbReference>
<dbReference type="PROSITE" id="PS00675">
    <property type="entry name" value="SIGMA54_INTERACT_1"/>
    <property type="match status" value="1"/>
</dbReference>
<keyword evidence="2" id="KW-0067">ATP-binding</keyword>
<evidence type="ECO:0000313" key="9">
    <source>
        <dbReference type="Proteomes" id="UP000184517"/>
    </source>
</evidence>
<keyword evidence="9" id="KW-1185">Reference proteome</keyword>
<dbReference type="SMART" id="SM00448">
    <property type="entry name" value="REC"/>
    <property type="match status" value="1"/>
</dbReference>
<dbReference type="InterPro" id="IPR002078">
    <property type="entry name" value="Sigma_54_int"/>
</dbReference>
<name>A0A1M5HT23_9GAMM</name>
<keyword evidence="1" id="KW-0547">Nucleotide-binding</keyword>
<proteinExistence type="predicted"/>
<organism evidence="8 9">
    <name type="scientific">Marinomonas polaris DSM 16579</name>
    <dbReference type="NCBI Taxonomy" id="1122206"/>
    <lineage>
        <taxon>Bacteria</taxon>
        <taxon>Pseudomonadati</taxon>
        <taxon>Pseudomonadota</taxon>
        <taxon>Gammaproteobacteria</taxon>
        <taxon>Oceanospirillales</taxon>
        <taxon>Oceanospirillaceae</taxon>
        <taxon>Marinomonas</taxon>
    </lineage>
</organism>
<dbReference type="CDD" id="cd00009">
    <property type="entry name" value="AAA"/>
    <property type="match status" value="1"/>
</dbReference>
<dbReference type="Pfam" id="PF25601">
    <property type="entry name" value="AAA_lid_14"/>
    <property type="match status" value="1"/>
</dbReference>
<gene>
    <name evidence="8" type="ORF">SAMN02745753_03434</name>
</gene>
<dbReference type="GO" id="GO:0006355">
    <property type="term" value="P:regulation of DNA-templated transcription"/>
    <property type="evidence" value="ECO:0007669"/>
    <property type="project" value="InterPro"/>
</dbReference>
<dbReference type="FunFam" id="3.40.50.300:FF:000006">
    <property type="entry name" value="DNA-binding transcriptional regulator NtrC"/>
    <property type="match status" value="1"/>
</dbReference>
<evidence type="ECO:0000256" key="3">
    <source>
        <dbReference type="ARBA" id="ARBA00023015"/>
    </source>
</evidence>
<evidence type="ECO:0000256" key="1">
    <source>
        <dbReference type="ARBA" id="ARBA00022741"/>
    </source>
</evidence>
<dbReference type="Pfam" id="PF02954">
    <property type="entry name" value="HTH_8"/>
    <property type="match status" value="1"/>
</dbReference>
<dbReference type="PROSITE" id="PS50110">
    <property type="entry name" value="RESPONSE_REGULATORY"/>
    <property type="match status" value="1"/>
</dbReference>
<dbReference type="SMART" id="SM00382">
    <property type="entry name" value="AAA"/>
    <property type="match status" value="1"/>
</dbReference>
<protein>
    <submittedName>
        <fullName evidence="8">Two component, sigma54 specific, transcriptional regulator, Fis family</fullName>
    </submittedName>
</protein>
<evidence type="ECO:0000256" key="2">
    <source>
        <dbReference type="ARBA" id="ARBA00022840"/>
    </source>
</evidence>
<feature type="domain" description="Sigma-54 factor interaction" evidence="6">
    <location>
        <begin position="156"/>
        <end position="384"/>
    </location>
</feature>
<evidence type="ECO:0000313" key="8">
    <source>
        <dbReference type="EMBL" id="SHG19063.1"/>
    </source>
</evidence>
<dbReference type="GO" id="GO:0000160">
    <property type="term" value="P:phosphorelay signal transduction system"/>
    <property type="evidence" value="ECO:0007669"/>
    <property type="project" value="InterPro"/>
</dbReference>
<dbReference type="Gene3D" id="3.40.50.300">
    <property type="entry name" value="P-loop containing nucleotide triphosphate hydrolases"/>
    <property type="match status" value="1"/>
</dbReference>
<dbReference type="InterPro" id="IPR002197">
    <property type="entry name" value="HTH_Fis"/>
</dbReference>
<dbReference type="PROSITE" id="PS00688">
    <property type="entry name" value="SIGMA54_INTERACT_3"/>
    <property type="match status" value="1"/>
</dbReference>
<dbReference type="InterPro" id="IPR027417">
    <property type="entry name" value="P-loop_NTPase"/>
</dbReference>
<reference evidence="9" key="1">
    <citation type="submission" date="2016-11" db="EMBL/GenBank/DDBJ databases">
        <authorList>
            <person name="Varghese N."/>
            <person name="Submissions S."/>
        </authorList>
    </citation>
    <scope>NUCLEOTIDE SEQUENCE [LARGE SCALE GENOMIC DNA]</scope>
    <source>
        <strain evidence="9">DSM 16579</strain>
    </source>
</reference>
<dbReference type="SUPFAM" id="SSF52172">
    <property type="entry name" value="CheY-like"/>
    <property type="match status" value="1"/>
</dbReference>
<keyword evidence="5" id="KW-0597">Phosphoprotein</keyword>
<feature type="modified residue" description="4-aspartylphosphate" evidence="5">
    <location>
        <position position="61"/>
    </location>
</feature>
<dbReference type="AlphaFoldDB" id="A0A1M5HT23"/>
<keyword evidence="4" id="KW-0804">Transcription</keyword>
<dbReference type="GO" id="GO:0005524">
    <property type="term" value="F:ATP binding"/>
    <property type="evidence" value="ECO:0007669"/>
    <property type="project" value="UniProtKB-KW"/>
</dbReference>
<dbReference type="Gene3D" id="3.40.50.2300">
    <property type="match status" value="1"/>
</dbReference>
<keyword evidence="3" id="KW-0805">Transcription regulation</keyword>
<dbReference type="Gene3D" id="1.10.8.60">
    <property type="match status" value="1"/>
</dbReference>
<sequence>MQKNLYPQFGILLVDDEEAFLRSMSIALERKAGFSHLYHCHDSRNAMSMIAEHPIGIVLLDMTMPHISGDKLLQKIVTEYPDINVIVISGLNQLEIALDCIRLGAFDYYVKTTEERRLIEGIKRAVRMQEMHVENQALRRHVLTNTLEQPNVFASIITQDKGMHAVFQYLESIASSQQPVLITGESGVGKEQIAQAIHDLSNNTGPLVSVNVAGLDDNVFSDTLFGHRRGAFTGADSARPGMIEQATGGTLFLDEIGDLSPTSQVKLLRLLQEGEYYPLGSDRPKRLRARVVAATHQNLTDKQASGAFRKDLYYRLKIHHVEIPPLRRRVNDLPLLLDFFLTQAAEEMGKNKPTIPKELPVLLANYQWPGNIRELKALVYDAVSRHQSKVLSMETFRHVLTKENPSLLQANLENSNARVFFPAEQPLPSMQEINDLLVEEAMKRAQGNQSLASRLIGVSQPALSKRLNKKSAKPPKSNPYNCGYSYNHSYYSLKTLI</sequence>
<dbReference type="InterPro" id="IPR003593">
    <property type="entry name" value="AAA+_ATPase"/>
</dbReference>
<dbReference type="PANTHER" id="PTHR32071:SF13">
    <property type="entry name" value="RESPONSE REGULATOR HSFA"/>
    <property type="match status" value="1"/>
</dbReference>
<dbReference type="PANTHER" id="PTHR32071">
    <property type="entry name" value="TRANSCRIPTIONAL REGULATORY PROTEIN"/>
    <property type="match status" value="1"/>
</dbReference>
<dbReference type="Pfam" id="PF00158">
    <property type="entry name" value="Sigma54_activat"/>
    <property type="match status" value="1"/>
</dbReference>
<dbReference type="Proteomes" id="UP000184517">
    <property type="component" value="Unassembled WGS sequence"/>
</dbReference>
<dbReference type="InterPro" id="IPR025944">
    <property type="entry name" value="Sigma_54_int_dom_CS"/>
</dbReference>
<dbReference type="InterPro" id="IPR001789">
    <property type="entry name" value="Sig_transdc_resp-reg_receiver"/>
</dbReference>
<dbReference type="STRING" id="1122206.SAMN02745753_03434"/>
<dbReference type="PRINTS" id="PR01590">
    <property type="entry name" value="HTHFIS"/>
</dbReference>
<accession>A0A1M5HT23</accession>
<dbReference type="GO" id="GO:0043565">
    <property type="term" value="F:sequence-specific DNA binding"/>
    <property type="evidence" value="ECO:0007669"/>
    <property type="project" value="InterPro"/>
</dbReference>
<dbReference type="EMBL" id="FQVF01000017">
    <property type="protein sequence ID" value="SHG19063.1"/>
    <property type="molecule type" value="Genomic_DNA"/>
</dbReference>
<dbReference type="InterPro" id="IPR011006">
    <property type="entry name" value="CheY-like_superfamily"/>
</dbReference>
<evidence type="ECO:0000256" key="4">
    <source>
        <dbReference type="ARBA" id="ARBA00023163"/>
    </source>
</evidence>
<dbReference type="Pfam" id="PF00072">
    <property type="entry name" value="Response_reg"/>
    <property type="match status" value="1"/>
</dbReference>